<dbReference type="Proteomes" id="UP001304895">
    <property type="component" value="Unassembled WGS sequence"/>
</dbReference>
<dbReference type="EMBL" id="MU853441">
    <property type="protein sequence ID" value="KAK4130215.1"/>
    <property type="molecule type" value="Genomic_DNA"/>
</dbReference>
<keyword evidence="2" id="KW-0547">Nucleotide-binding</keyword>
<keyword evidence="3" id="KW-0067">ATP-binding</keyword>
<feature type="compositionally biased region" description="Low complexity" evidence="6">
    <location>
        <begin position="270"/>
        <end position="293"/>
    </location>
</feature>
<keyword evidence="4" id="KW-0648">Protein biosynthesis</keyword>
<evidence type="ECO:0000256" key="6">
    <source>
        <dbReference type="SAM" id="MobiDB-lite"/>
    </source>
</evidence>
<dbReference type="SUPFAM" id="SSF52374">
    <property type="entry name" value="Nucleotidylyl transferase"/>
    <property type="match status" value="1"/>
</dbReference>
<evidence type="ECO:0000259" key="8">
    <source>
        <dbReference type="Pfam" id="PF08264"/>
    </source>
</evidence>
<evidence type="ECO:0000256" key="5">
    <source>
        <dbReference type="ARBA" id="ARBA00023146"/>
    </source>
</evidence>
<dbReference type="Pfam" id="PF00133">
    <property type="entry name" value="tRNA-synt_1"/>
    <property type="match status" value="1"/>
</dbReference>
<feature type="domain" description="Aminoacyl-tRNA synthetase class Ia" evidence="7">
    <location>
        <begin position="15"/>
        <end position="123"/>
    </location>
</feature>
<keyword evidence="5" id="KW-0030">Aminoacyl-tRNA synthetase</keyword>
<gene>
    <name evidence="9" type="ORF">BT67DRAFT_240886</name>
</gene>
<organism evidence="9 10">
    <name type="scientific">Trichocladium antarcticum</name>
    <dbReference type="NCBI Taxonomy" id="1450529"/>
    <lineage>
        <taxon>Eukaryota</taxon>
        <taxon>Fungi</taxon>
        <taxon>Dikarya</taxon>
        <taxon>Ascomycota</taxon>
        <taxon>Pezizomycotina</taxon>
        <taxon>Sordariomycetes</taxon>
        <taxon>Sordariomycetidae</taxon>
        <taxon>Sordariales</taxon>
        <taxon>Chaetomiaceae</taxon>
        <taxon>Trichocladium</taxon>
    </lineage>
</organism>
<dbReference type="GO" id="GO:0004822">
    <property type="term" value="F:isoleucine-tRNA ligase activity"/>
    <property type="evidence" value="ECO:0007669"/>
    <property type="project" value="InterPro"/>
</dbReference>
<comment type="caution">
    <text evidence="9">The sequence shown here is derived from an EMBL/GenBank/DDBJ whole genome shotgun (WGS) entry which is preliminary data.</text>
</comment>
<dbReference type="Gene3D" id="1.10.730.10">
    <property type="entry name" value="Isoleucyl-tRNA Synthetase, Domain 1"/>
    <property type="match status" value="1"/>
</dbReference>
<dbReference type="AlphaFoldDB" id="A0AAN6UC27"/>
<evidence type="ECO:0000313" key="9">
    <source>
        <dbReference type="EMBL" id="KAK4130215.1"/>
    </source>
</evidence>
<dbReference type="PANTHER" id="PTHR42780:SF1">
    <property type="entry name" value="ISOLEUCINE--TRNA LIGASE, CYTOPLASMIC"/>
    <property type="match status" value="1"/>
</dbReference>
<keyword evidence="10" id="KW-1185">Reference proteome</keyword>
<evidence type="ECO:0000313" key="10">
    <source>
        <dbReference type="Proteomes" id="UP001304895"/>
    </source>
</evidence>
<accession>A0AAN6UC27</accession>
<proteinExistence type="predicted"/>
<dbReference type="GO" id="GO:0005524">
    <property type="term" value="F:ATP binding"/>
    <property type="evidence" value="ECO:0007669"/>
    <property type="project" value="UniProtKB-KW"/>
</dbReference>
<evidence type="ECO:0008006" key="11">
    <source>
        <dbReference type="Google" id="ProtNLM"/>
    </source>
</evidence>
<dbReference type="InterPro" id="IPR002300">
    <property type="entry name" value="aa-tRNA-synth_Ia"/>
</dbReference>
<sequence>MGIEKYNAECRAIAIRVTDSVPQMLENLEATTWVPRFVKEKRFASWVAHAHDWNVSRNRYWGTPIPLWVSDDSEEVVCVGSVEELRREGPLDDIHRDKVDGITIPSQHGKRVLRRVDEIFDCWCVRPLAEGLDQTRGWFYTLTVLGNKLFTIVRALAPLTPFITEHIYQQLRPRLVAATAQFPDARGVHFLPFPAVQSALFDPAIERPVAAMQKGDAARPRRPGAPQPVAQDAAAVARARVDWPSLGKRLKEHIQTIRRALPTLAQAQLQQHLGATKRPPSTESTSPTTTSDSCASWPPPPPTTSLTGPQYEPAFAEDLAVLLNATPHPDPVRMRYRVVGGDLEEVGAGGGGGARRGGGGAAGHVCVGAARAAGQGAGRGRGEGERVVLAEEQVVGGLVVRLPWRGVAWRGSLRGGRVLGACLPICPWRSAHMCSGYQLLAAPAVGAVAGILGCGARETACSVCRTRPGCSM</sequence>
<evidence type="ECO:0000256" key="1">
    <source>
        <dbReference type="ARBA" id="ARBA00022598"/>
    </source>
</evidence>
<dbReference type="InterPro" id="IPR014729">
    <property type="entry name" value="Rossmann-like_a/b/a_fold"/>
</dbReference>
<dbReference type="SUPFAM" id="SSF47323">
    <property type="entry name" value="Anticodon-binding domain of a subclass of class I aminoacyl-tRNA synthetases"/>
    <property type="match status" value="1"/>
</dbReference>
<feature type="region of interest" description="Disordered" evidence="6">
    <location>
        <begin position="211"/>
        <end position="233"/>
    </location>
</feature>
<feature type="region of interest" description="Disordered" evidence="6">
    <location>
        <begin position="270"/>
        <end position="310"/>
    </location>
</feature>
<dbReference type="InterPro" id="IPR009080">
    <property type="entry name" value="tRNAsynth_Ia_anticodon-bd"/>
</dbReference>
<evidence type="ECO:0000256" key="4">
    <source>
        <dbReference type="ARBA" id="ARBA00022917"/>
    </source>
</evidence>
<feature type="domain" description="Methionyl/Valyl/Leucyl/Isoleucyl-tRNA synthetase anticodon-binding" evidence="8">
    <location>
        <begin position="142"/>
        <end position="211"/>
    </location>
</feature>
<reference evidence="9" key="1">
    <citation type="journal article" date="2023" name="Mol. Phylogenet. Evol.">
        <title>Genome-scale phylogeny and comparative genomics of the fungal order Sordariales.</title>
        <authorList>
            <person name="Hensen N."/>
            <person name="Bonometti L."/>
            <person name="Westerberg I."/>
            <person name="Brannstrom I.O."/>
            <person name="Guillou S."/>
            <person name="Cros-Aarteil S."/>
            <person name="Calhoun S."/>
            <person name="Haridas S."/>
            <person name="Kuo A."/>
            <person name="Mondo S."/>
            <person name="Pangilinan J."/>
            <person name="Riley R."/>
            <person name="LaButti K."/>
            <person name="Andreopoulos B."/>
            <person name="Lipzen A."/>
            <person name="Chen C."/>
            <person name="Yan M."/>
            <person name="Daum C."/>
            <person name="Ng V."/>
            <person name="Clum A."/>
            <person name="Steindorff A."/>
            <person name="Ohm R.A."/>
            <person name="Martin F."/>
            <person name="Silar P."/>
            <person name="Natvig D.O."/>
            <person name="Lalanne C."/>
            <person name="Gautier V."/>
            <person name="Ament-Velasquez S.L."/>
            <person name="Kruys A."/>
            <person name="Hutchinson M.I."/>
            <person name="Powell A.J."/>
            <person name="Barry K."/>
            <person name="Miller A.N."/>
            <person name="Grigoriev I.V."/>
            <person name="Debuchy R."/>
            <person name="Gladieux P."/>
            <person name="Hiltunen Thoren M."/>
            <person name="Johannesson H."/>
        </authorList>
    </citation>
    <scope>NUCLEOTIDE SEQUENCE</scope>
    <source>
        <strain evidence="9">CBS 123565</strain>
    </source>
</reference>
<dbReference type="PANTHER" id="PTHR42780">
    <property type="entry name" value="SOLEUCYL-TRNA SYNTHETASE"/>
    <property type="match status" value="1"/>
</dbReference>
<keyword evidence="1" id="KW-0436">Ligase</keyword>
<reference evidence="9" key="2">
    <citation type="submission" date="2023-05" db="EMBL/GenBank/DDBJ databases">
        <authorList>
            <consortium name="Lawrence Berkeley National Laboratory"/>
            <person name="Steindorff A."/>
            <person name="Hensen N."/>
            <person name="Bonometti L."/>
            <person name="Westerberg I."/>
            <person name="Brannstrom I.O."/>
            <person name="Guillou S."/>
            <person name="Cros-Aarteil S."/>
            <person name="Calhoun S."/>
            <person name="Haridas S."/>
            <person name="Kuo A."/>
            <person name="Mondo S."/>
            <person name="Pangilinan J."/>
            <person name="Riley R."/>
            <person name="Labutti K."/>
            <person name="Andreopoulos B."/>
            <person name="Lipzen A."/>
            <person name="Chen C."/>
            <person name="Yanf M."/>
            <person name="Daum C."/>
            <person name="Ng V."/>
            <person name="Clum A."/>
            <person name="Ohm R."/>
            <person name="Martin F."/>
            <person name="Silar P."/>
            <person name="Natvig D."/>
            <person name="Lalanne C."/>
            <person name="Gautier V."/>
            <person name="Ament-Velasquez S.L."/>
            <person name="Kruys A."/>
            <person name="Hutchinson M.I."/>
            <person name="Powell A.J."/>
            <person name="Barry K."/>
            <person name="Miller A.N."/>
            <person name="Grigoriev I.V."/>
            <person name="Debuchy R."/>
            <person name="Gladieux P."/>
            <person name="Thoren M.H."/>
            <person name="Johannesson H."/>
        </authorList>
    </citation>
    <scope>NUCLEOTIDE SEQUENCE</scope>
    <source>
        <strain evidence="9">CBS 123565</strain>
    </source>
</reference>
<protein>
    <recommendedName>
        <fullName evidence="11">Isoleucyl-tRNA synthetase</fullName>
    </recommendedName>
</protein>
<dbReference type="InterPro" id="IPR023586">
    <property type="entry name" value="Ile-tRNA-ligase_type2"/>
</dbReference>
<evidence type="ECO:0000259" key="7">
    <source>
        <dbReference type="Pfam" id="PF00133"/>
    </source>
</evidence>
<name>A0AAN6UC27_9PEZI</name>
<dbReference type="Pfam" id="PF08264">
    <property type="entry name" value="Anticodon_1"/>
    <property type="match status" value="1"/>
</dbReference>
<dbReference type="GO" id="GO:0006428">
    <property type="term" value="P:isoleucyl-tRNA aminoacylation"/>
    <property type="evidence" value="ECO:0007669"/>
    <property type="project" value="TreeGrafter"/>
</dbReference>
<dbReference type="Gene3D" id="3.40.50.620">
    <property type="entry name" value="HUPs"/>
    <property type="match status" value="1"/>
</dbReference>
<evidence type="ECO:0000256" key="3">
    <source>
        <dbReference type="ARBA" id="ARBA00022840"/>
    </source>
</evidence>
<dbReference type="InterPro" id="IPR013155">
    <property type="entry name" value="M/V/L/I-tRNA-synth_anticd-bd"/>
</dbReference>
<evidence type="ECO:0000256" key="2">
    <source>
        <dbReference type="ARBA" id="ARBA00022741"/>
    </source>
</evidence>